<reference evidence="2 3" key="1">
    <citation type="journal article" date="2021" name="Elife">
        <title>Chloroplast acquisition without the gene transfer in kleptoplastic sea slugs, Plakobranchus ocellatus.</title>
        <authorList>
            <person name="Maeda T."/>
            <person name="Takahashi S."/>
            <person name="Yoshida T."/>
            <person name="Shimamura S."/>
            <person name="Takaki Y."/>
            <person name="Nagai Y."/>
            <person name="Toyoda A."/>
            <person name="Suzuki Y."/>
            <person name="Arimoto A."/>
            <person name="Ishii H."/>
            <person name="Satoh N."/>
            <person name="Nishiyama T."/>
            <person name="Hasebe M."/>
            <person name="Maruyama T."/>
            <person name="Minagawa J."/>
            <person name="Obokata J."/>
            <person name="Shigenobu S."/>
        </authorList>
    </citation>
    <scope>NUCLEOTIDE SEQUENCE [LARGE SCALE GENOMIC DNA]</scope>
</reference>
<evidence type="ECO:0000313" key="2">
    <source>
        <dbReference type="EMBL" id="GFO18755.1"/>
    </source>
</evidence>
<organism evidence="2 3">
    <name type="scientific">Plakobranchus ocellatus</name>
    <dbReference type="NCBI Taxonomy" id="259542"/>
    <lineage>
        <taxon>Eukaryota</taxon>
        <taxon>Metazoa</taxon>
        <taxon>Spiralia</taxon>
        <taxon>Lophotrochozoa</taxon>
        <taxon>Mollusca</taxon>
        <taxon>Gastropoda</taxon>
        <taxon>Heterobranchia</taxon>
        <taxon>Euthyneura</taxon>
        <taxon>Panpulmonata</taxon>
        <taxon>Sacoglossa</taxon>
        <taxon>Placobranchoidea</taxon>
        <taxon>Plakobranchidae</taxon>
        <taxon>Plakobranchus</taxon>
    </lineage>
</organism>
<proteinExistence type="predicted"/>
<dbReference type="EMBL" id="BLXT01004981">
    <property type="protein sequence ID" value="GFO18755.1"/>
    <property type="molecule type" value="Genomic_DNA"/>
</dbReference>
<evidence type="ECO:0000313" key="3">
    <source>
        <dbReference type="Proteomes" id="UP000735302"/>
    </source>
</evidence>
<protein>
    <submittedName>
        <fullName evidence="2">Zinc finger protein</fullName>
    </submittedName>
</protein>
<accession>A0AAV4BGU3</accession>
<feature type="region of interest" description="Disordered" evidence="1">
    <location>
        <begin position="1"/>
        <end position="50"/>
    </location>
</feature>
<name>A0AAV4BGU3_9GAST</name>
<evidence type="ECO:0000256" key="1">
    <source>
        <dbReference type="SAM" id="MobiDB-lite"/>
    </source>
</evidence>
<sequence length="156" mass="18515">MEKEPQLKREERQKQRESQLKREERQTQRESQLKREERQTQRESQLKREETEFQLVRQGAPYPLTCHSLMERFDASLKTCLHRLCCEQLRQWHWNINPLLFAYRLGENIPCQPSEVLNHEGHLLAMIHDQTMALAVADDDEEGEDCGSEVLTELDG</sequence>
<comment type="caution">
    <text evidence="2">The sequence shown here is derived from an EMBL/GenBank/DDBJ whole genome shotgun (WGS) entry which is preliminary data.</text>
</comment>
<dbReference type="Proteomes" id="UP000735302">
    <property type="component" value="Unassembled WGS sequence"/>
</dbReference>
<keyword evidence="3" id="KW-1185">Reference proteome</keyword>
<gene>
    <name evidence="2" type="ORF">PoB_004526000</name>
</gene>
<dbReference type="AlphaFoldDB" id="A0AAV4BGU3"/>